<reference evidence="1" key="2">
    <citation type="journal article" date="2022" name="New Phytol.">
        <title>Evolutionary transition to the ectomycorrhizal habit in the genomes of a hyperdiverse lineage of mushroom-forming fungi.</title>
        <authorList>
            <person name="Looney B."/>
            <person name="Miyauchi S."/>
            <person name="Morin E."/>
            <person name="Drula E."/>
            <person name="Courty P.E."/>
            <person name="Kohler A."/>
            <person name="Kuo A."/>
            <person name="LaButti K."/>
            <person name="Pangilinan J."/>
            <person name="Lipzen A."/>
            <person name="Riley R."/>
            <person name="Andreopoulos W."/>
            <person name="He G."/>
            <person name="Johnson J."/>
            <person name="Nolan M."/>
            <person name="Tritt A."/>
            <person name="Barry K.W."/>
            <person name="Grigoriev I.V."/>
            <person name="Nagy L.G."/>
            <person name="Hibbett D."/>
            <person name="Henrissat B."/>
            <person name="Matheny P.B."/>
            <person name="Labbe J."/>
            <person name="Martin F.M."/>
        </authorList>
    </citation>
    <scope>NUCLEOTIDE SEQUENCE</scope>
    <source>
        <strain evidence="1">EC-137</strain>
    </source>
</reference>
<sequence>MKIVHDTQAPEGVAYYTTLVIFHGLGFHSGVFRRLLPFVRKNKCRLVFVNRPGYPDVAPHGDADIAQLRVAQGSTLEAQQAMTTFMRDRAYEFNSLLAKFIVDERPPPSSLVPVFWSLGGLWLTALLAYAHTFPVHPVDVAPYIRRVVAYDVPTRVLGFTPPQDLSNPLDDPDLAPADRISHFPVWVSGYYLHDVEGSFENHPRLANPPPTLEKIAPEVAPTISSLDAAAPDAADGLVFSALLLGGARALKNAALYPAEKTGWGQVEWRNVFCDHSAWEMQLGAAEIEKELKAAAAEGKQTRTVVTVRWNGANHFAHWDDPEHTLRGLLEDGRKDVDFLHKDVDFSFPQYFAQAHL</sequence>
<accession>A0ACB8QY74</accession>
<proteinExistence type="predicted"/>
<dbReference type="Proteomes" id="UP000814128">
    <property type="component" value="Unassembled WGS sequence"/>
</dbReference>
<gene>
    <name evidence="1" type="ORF">K488DRAFT_41586</name>
</gene>
<comment type="caution">
    <text evidence="1">The sequence shown here is derived from an EMBL/GenBank/DDBJ whole genome shotgun (WGS) entry which is preliminary data.</text>
</comment>
<evidence type="ECO:0000313" key="2">
    <source>
        <dbReference type="Proteomes" id="UP000814128"/>
    </source>
</evidence>
<protein>
    <submittedName>
        <fullName evidence="1">Uncharacterized protein</fullName>
    </submittedName>
</protein>
<dbReference type="EMBL" id="MU273474">
    <property type="protein sequence ID" value="KAI0036211.1"/>
    <property type="molecule type" value="Genomic_DNA"/>
</dbReference>
<keyword evidence="2" id="KW-1185">Reference proteome</keyword>
<organism evidence="1 2">
    <name type="scientific">Vararia minispora EC-137</name>
    <dbReference type="NCBI Taxonomy" id="1314806"/>
    <lineage>
        <taxon>Eukaryota</taxon>
        <taxon>Fungi</taxon>
        <taxon>Dikarya</taxon>
        <taxon>Basidiomycota</taxon>
        <taxon>Agaricomycotina</taxon>
        <taxon>Agaricomycetes</taxon>
        <taxon>Russulales</taxon>
        <taxon>Lachnocladiaceae</taxon>
        <taxon>Vararia</taxon>
    </lineage>
</organism>
<name>A0ACB8QY74_9AGAM</name>
<reference evidence="1" key="1">
    <citation type="submission" date="2021-02" db="EMBL/GenBank/DDBJ databases">
        <authorList>
            <consortium name="DOE Joint Genome Institute"/>
            <person name="Ahrendt S."/>
            <person name="Looney B.P."/>
            <person name="Miyauchi S."/>
            <person name="Morin E."/>
            <person name="Drula E."/>
            <person name="Courty P.E."/>
            <person name="Chicoki N."/>
            <person name="Fauchery L."/>
            <person name="Kohler A."/>
            <person name="Kuo A."/>
            <person name="Labutti K."/>
            <person name="Pangilinan J."/>
            <person name="Lipzen A."/>
            <person name="Riley R."/>
            <person name="Andreopoulos W."/>
            <person name="He G."/>
            <person name="Johnson J."/>
            <person name="Barry K.W."/>
            <person name="Grigoriev I.V."/>
            <person name="Nagy L."/>
            <person name="Hibbett D."/>
            <person name="Henrissat B."/>
            <person name="Matheny P.B."/>
            <person name="Labbe J."/>
            <person name="Martin F."/>
        </authorList>
    </citation>
    <scope>NUCLEOTIDE SEQUENCE</scope>
    <source>
        <strain evidence="1">EC-137</strain>
    </source>
</reference>
<evidence type="ECO:0000313" key="1">
    <source>
        <dbReference type="EMBL" id="KAI0036211.1"/>
    </source>
</evidence>